<name>A0A177A0E4_9PEZI</name>
<dbReference type="Proteomes" id="UP000077154">
    <property type="component" value="Unassembled WGS sequence"/>
</dbReference>
<accession>A0A177A0E4</accession>
<dbReference type="RefSeq" id="XP_024319867.1">
    <property type="nucleotide sequence ID" value="XM_024472654.1"/>
</dbReference>
<reference evidence="3" key="1">
    <citation type="submission" date="2016-03" db="EMBL/GenBank/DDBJ databases">
        <title>Updated assembly of Pseudogymnoascus destructans, the fungus causing white-nose syndrome of bats.</title>
        <authorList>
            <person name="Palmer J.M."/>
            <person name="Drees K.P."/>
            <person name="Foster J.T."/>
            <person name="Lindner D.L."/>
        </authorList>
    </citation>
    <scope>NUCLEOTIDE SEQUENCE [LARGE SCALE GENOMIC DNA]</scope>
    <source>
        <strain evidence="3">20631-21</strain>
    </source>
</reference>
<dbReference type="EMBL" id="KV441419">
    <property type="protein sequence ID" value="OAF54563.1"/>
    <property type="molecule type" value="Genomic_DNA"/>
</dbReference>
<keyword evidence="2" id="KW-0472">Membrane</keyword>
<keyword evidence="2" id="KW-1133">Transmembrane helix</keyword>
<feature type="compositionally biased region" description="Polar residues" evidence="1">
    <location>
        <begin position="15"/>
        <end position="25"/>
    </location>
</feature>
<dbReference type="OrthoDB" id="5421757at2759"/>
<feature type="transmembrane region" description="Helical" evidence="2">
    <location>
        <begin position="72"/>
        <end position="94"/>
    </location>
</feature>
<evidence type="ECO:0000256" key="2">
    <source>
        <dbReference type="SAM" id="Phobius"/>
    </source>
</evidence>
<feature type="region of interest" description="Disordered" evidence="1">
    <location>
        <begin position="1"/>
        <end position="30"/>
    </location>
</feature>
<evidence type="ECO:0000256" key="1">
    <source>
        <dbReference type="SAM" id="MobiDB-lite"/>
    </source>
</evidence>
<organism evidence="3">
    <name type="scientific">Pseudogymnoascus destructans</name>
    <dbReference type="NCBI Taxonomy" id="655981"/>
    <lineage>
        <taxon>Eukaryota</taxon>
        <taxon>Fungi</taxon>
        <taxon>Dikarya</taxon>
        <taxon>Ascomycota</taxon>
        <taxon>Pezizomycotina</taxon>
        <taxon>Leotiomycetes</taxon>
        <taxon>Thelebolales</taxon>
        <taxon>Thelebolaceae</taxon>
        <taxon>Pseudogymnoascus</taxon>
    </lineage>
</organism>
<evidence type="ECO:0000313" key="3">
    <source>
        <dbReference type="EMBL" id="OAF54563.1"/>
    </source>
</evidence>
<dbReference type="GeneID" id="36292246"/>
<keyword evidence="2" id="KW-0812">Transmembrane</keyword>
<gene>
    <name evidence="3" type="ORF">VC83_09209</name>
</gene>
<dbReference type="eggNOG" id="ENOG502SKGP">
    <property type="taxonomic scope" value="Eukaryota"/>
</dbReference>
<sequence length="349" mass="39819">MPPKSKGKPSKALFKSSSTPKNPRSSTPPAPFSLAATQLEPLLSQLSQKHIYLLSLDASPQPFKKKVFAVPVLTNLAIVALIVWRISYTLPLYISLATSFARNDTTAPLTLSSILNRFLGFLIDYFHYFLLIWPREFLLGTKHGSPVLWRTNIGFRNSEVIVRRSKAWDVEAIIPSVDIVLEKEEPARKLFDEEVRRATSVMAMHEKTGYMLLNAKWDLDWKLMIYATEMIDAKDTVLPDFKTQALVHSPAYGWVTWDENVQGGNKEEEARKKIVLFKDELTLMGKESLFFRWIELVQYESAREGGFTAERQQETMKKANELFEREGVDFEAFWARVGGMQGMPGMDMA</sequence>
<dbReference type="VEuPathDB" id="FungiDB:GMDG_07847"/>
<proteinExistence type="predicted"/>
<protein>
    <submittedName>
        <fullName evidence="3">Uncharacterized protein</fullName>
    </submittedName>
</protein>
<dbReference type="AlphaFoldDB" id="A0A177A0E4"/>